<proteinExistence type="predicted"/>
<evidence type="ECO:0000259" key="3">
    <source>
        <dbReference type="Pfam" id="PF00724"/>
    </source>
</evidence>
<organism evidence="5">
    <name type="scientific">Laccaria bicolor (strain S238N-H82 / ATCC MYA-4686)</name>
    <name type="common">Bicoloured deceiver</name>
    <name type="synonym">Laccaria laccata var. bicolor</name>
    <dbReference type="NCBI Taxonomy" id="486041"/>
    <lineage>
        <taxon>Eukaryota</taxon>
        <taxon>Fungi</taxon>
        <taxon>Dikarya</taxon>
        <taxon>Basidiomycota</taxon>
        <taxon>Agaricomycotina</taxon>
        <taxon>Agaricomycetes</taxon>
        <taxon>Agaricomycetidae</taxon>
        <taxon>Agaricales</taxon>
        <taxon>Agaricineae</taxon>
        <taxon>Hydnangiaceae</taxon>
        <taxon>Laccaria</taxon>
    </lineage>
</organism>
<dbReference type="InParanoid" id="B0DNW9"/>
<evidence type="ECO:0000313" key="5">
    <source>
        <dbReference type="Proteomes" id="UP000001194"/>
    </source>
</evidence>
<reference evidence="4 5" key="1">
    <citation type="journal article" date="2008" name="Nature">
        <title>The genome of Laccaria bicolor provides insights into mycorrhizal symbiosis.</title>
        <authorList>
            <person name="Martin F."/>
            <person name="Aerts A."/>
            <person name="Ahren D."/>
            <person name="Brun A."/>
            <person name="Danchin E.G.J."/>
            <person name="Duchaussoy F."/>
            <person name="Gibon J."/>
            <person name="Kohler A."/>
            <person name="Lindquist E."/>
            <person name="Pereda V."/>
            <person name="Salamov A."/>
            <person name="Shapiro H.J."/>
            <person name="Wuyts J."/>
            <person name="Blaudez D."/>
            <person name="Buee M."/>
            <person name="Brokstein P."/>
            <person name="Canbaeck B."/>
            <person name="Cohen D."/>
            <person name="Courty P.E."/>
            <person name="Coutinho P.M."/>
            <person name="Delaruelle C."/>
            <person name="Detter J.C."/>
            <person name="Deveau A."/>
            <person name="DiFazio S."/>
            <person name="Duplessis S."/>
            <person name="Fraissinet-Tachet L."/>
            <person name="Lucic E."/>
            <person name="Frey-Klett P."/>
            <person name="Fourrey C."/>
            <person name="Feussner I."/>
            <person name="Gay G."/>
            <person name="Grimwood J."/>
            <person name="Hoegger P.J."/>
            <person name="Jain P."/>
            <person name="Kilaru S."/>
            <person name="Labbe J."/>
            <person name="Lin Y.C."/>
            <person name="Legue V."/>
            <person name="Le Tacon F."/>
            <person name="Marmeisse R."/>
            <person name="Melayah D."/>
            <person name="Montanini B."/>
            <person name="Muratet M."/>
            <person name="Nehls U."/>
            <person name="Niculita-Hirzel H."/>
            <person name="Oudot-Le Secq M.P."/>
            <person name="Peter M."/>
            <person name="Quesneville H."/>
            <person name="Rajashekar B."/>
            <person name="Reich M."/>
            <person name="Rouhier N."/>
            <person name="Schmutz J."/>
            <person name="Yin T."/>
            <person name="Chalot M."/>
            <person name="Henrissat B."/>
            <person name="Kuees U."/>
            <person name="Lucas S."/>
            <person name="Van de Peer Y."/>
            <person name="Podila G.K."/>
            <person name="Polle A."/>
            <person name="Pukkila P.J."/>
            <person name="Richardson P.M."/>
            <person name="Rouze P."/>
            <person name="Sanders I.R."/>
            <person name="Stajich J.E."/>
            <person name="Tunlid A."/>
            <person name="Tuskan G."/>
            <person name="Grigoriev I.V."/>
        </authorList>
    </citation>
    <scope>NUCLEOTIDE SEQUENCE [LARGE SCALE GENOMIC DNA]</scope>
    <source>
        <strain evidence="5">S238N-H82 / ATCC MYA-4686</strain>
    </source>
</reference>
<gene>
    <name evidence="4" type="ORF">LACBIDRAFT_331247</name>
</gene>
<dbReference type="STRING" id="486041.B0DNW9"/>
<keyword evidence="2" id="KW-1133">Transmembrane helix</keyword>
<feature type="transmembrane region" description="Helical" evidence="2">
    <location>
        <begin position="239"/>
        <end position="261"/>
    </location>
</feature>
<dbReference type="InterPro" id="IPR013785">
    <property type="entry name" value="Aldolase_TIM"/>
</dbReference>
<sequence>MRPSRERQSMTASGANGFDNGPHQYKSNSNARCLPQQAFFTPLQIGNLTISHRIEISALTTDSGIPTELMAEYHARRAAGGAGLIIPQGTPIIPKHGMARRTWDVCPRTVGRLEVTAPRGWLHISAVVARPWGALPAETITILHRPGLGECLSTFLLTLVTYIYLCVVYILIPTFITTLPQPCRTAVALSWALCQLLFCVGICLLFPEASPTEVETMVFALYTSSIIFAYWTMGLAGPIPIIGAVLFFGVMGYITIINPFFCSTFMQHGQHQFSTKEGAAMTEGNALDVESWPQRHVADDIAPYSVYQDDRVNLGIFIFM</sequence>
<keyword evidence="2" id="KW-0472">Membrane</keyword>
<keyword evidence="5" id="KW-1185">Reference proteome</keyword>
<evidence type="ECO:0000256" key="1">
    <source>
        <dbReference type="SAM" id="MobiDB-lite"/>
    </source>
</evidence>
<dbReference type="HOGENOM" id="CLU_868973_0_0_1"/>
<feature type="domain" description="NADH:flavin oxidoreductase/NADH oxidase N-terminal" evidence="3">
    <location>
        <begin position="39"/>
        <end position="95"/>
    </location>
</feature>
<dbReference type="GeneID" id="6081202"/>
<evidence type="ECO:0000256" key="2">
    <source>
        <dbReference type="SAM" id="Phobius"/>
    </source>
</evidence>
<dbReference type="KEGG" id="lbc:LACBIDRAFT_331247"/>
<dbReference type="Pfam" id="PF00724">
    <property type="entry name" value="Oxidored_FMN"/>
    <property type="match status" value="1"/>
</dbReference>
<dbReference type="GO" id="GO:0010181">
    <property type="term" value="F:FMN binding"/>
    <property type="evidence" value="ECO:0007669"/>
    <property type="project" value="InterPro"/>
</dbReference>
<feature type="transmembrane region" description="Helical" evidence="2">
    <location>
        <begin position="214"/>
        <end position="233"/>
    </location>
</feature>
<dbReference type="InterPro" id="IPR001155">
    <property type="entry name" value="OxRdtase_FMN_N"/>
</dbReference>
<feature type="transmembrane region" description="Helical" evidence="2">
    <location>
        <begin position="188"/>
        <end position="207"/>
    </location>
</feature>
<name>B0DNW9_LACBS</name>
<dbReference type="OrthoDB" id="10588987at2759"/>
<feature type="transmembrane region" description="Helical" evidence="2">
    <location>
        <begin position="155"/>
        <end position="176"/>
    </location>
</feature>
<dbReference type="EMBL" id="DS547122">
    <property type="protein sequence ID" value="EDR03727.1"/>
    <property type="molecule type" value="Genomic_DNA"/>
</dbReference>
<keyword evidence="2" id="KW-0812">Transmembrane</keyword>
<dbReference type="AlphaFoldDB" id="B0DNW9"/>
<dbReference type="SUPFAM" id="SSF51395">
    <property type="entry name" value="FMN-linked oxidoreductases"/>
    <property type="match status" value="1"/>
</dbReference>
<dbReference type="Gene3D" id="3.20.20.70">
    <property type="entry name" value="Aldolase class I"/>
    <property type="match status" value="1"/>
</dbReference>
<protein>
    <submittedName>
        <fullName evidence="4">Predicted protein</fullName>
    </submittedName>
</protein>
<accession>B0DNW9</accession>
<dbReference type="Proteomes" id="UP000001194">
    <property type="component" value="Unassembled WGS sequence"/>
</dbReference>
<feature type="region of interest" description="Disordered" evidence="1">
    <location>
        <begin position="1"/>
        <end position="28"/>
    </location>
</feature>
<dbReference type="GO" id="GO:0016491">
    <property type="term" value="F:oxidoreductase activity"/>
    <property type="evidence" value="ECO:0007669"/>
    <property type="project" value="InterPro"/>
</dbReference>
<dbReference type="RefSeq" id="XP_001885580.1">
    <property type="nucleotide sequence ID" value="XM_001885545.1"/>
</dbReference>
<evidence type="ECO:0000313" key="4">
    <source>
        <dbReference type="EMBL" id="EDR03727.1"/>
    </source>
</evidence>